<dbReference type="AlphaFoldDB" id="A0A4Z0A0P6"/>
<feature type="region of interest" description="Disordered" evidence="1">
    <location>
        <begin position="1"/>
        <end position="40"/>
    </location>
</feature>
<organism evidence="2 3">
    <name type="scientific">Hericium alpestre</name>
    <dbReference type="NCBI Taxonomy" id="135208"/>
    <lineage>
        <taxon>Eukaryota</taxon>
        <taxon>Fungi</taxon>
        <taxon>Dikarya</taxon>
        <taxon>Basidiomycota</taxon>
        <taxon>Agaricomycotina</taxon>
        <taxon>Agaricomycetes</taxon>
        <taxon>Russulales</taxon>
        <taxon>Hericiaceae</taxon>
        <taxon>Hericium</taxon>
    </lineage>
</organism>
<protein>
    <submittedName>
        <fullName evidence="2">Uncharacterized protein</fullName>
    </submittedName>
</protein>
<dbReference type="Proteomes" id="UP000298061">
    <property type="component" value="Unassembled WGS sequence"/>
</dbReference>
<accession>A0A4Z0A0P6</accession>
<name>A0A4Z0A0P6_9AGAM</name>
<gene>
    <name evidence="2" type="ORF">EWM64_g4010</name>
</gene>
<proteinExistence type="predicted"/>
<dbReference type="EMBL" id="SFCI01000406">
    <property type="protein sequence ID" value="TFY80000.1"/>
    <property type="molecule type" value="Genomic_DNA"/>
</dbReference>
<evidence type="ECO:0000256" key="1">
    <source>
        <dbReference type="SAM" id="MobiDB-lite"/>
    </source>
</evidence>
<evidence type="ECO:0000313" key="3">
    <source>
        <dbReference type="Proteomes" id="UP000298061"/>
    </source>
</evidence>
<reference evidence="2 3" key="1">
    <citation type="submission" date="2019-02" db="EMBL/GenBank/DDBJ databases">
        <title>Genome sequencing of the rare red list fungi Hericium alpestre (H. flagellum).</title>
        <authorList>
            <person name="Buettner E."/>
            <person name="Kellner H."/>
        </authorList>
    </citation>
    <scope>NUCLEOTIDE SEQUENCE [LARGE SCALE GENOMIC DNA]</scope>
    <source>
        <strain evidence="2 3">DSM 108284</strain>
    </source>
</reference>
<comment type="caution">
    <text evidence="2">The sequence shown here is derived from an EMBL/GenBank/DDBJ whole genome shotgun (WGS) entry which is preliminary data.</text>
</comment>
<feature type="compositionally biased region" description="Basic residues" evidence="1">
    <location>
        <begin position="31"/>
        <end position="40"/>
    </location>
</feature>
<evidence type="ECO:0000313" key="2">
    <source>
        <dbReference type="EMBL" id="TFY80000.1"/>
    </source>
</evidence>
<keyword evidence="3" id="KW-1185">Reference proteome</keyword>
<sequence>MTYIPECKLQPKESSKSSKSSGGCVQARPKMTTRKKPSHRGIVKRCERRVIRHKRVEPMEQLAPEYIVRSKKQRSSIPELHYCISVSADELYAYAVKHSLIPDLAFVNAGRRKYCGMVKATKELARLSGAILFLQAPLWSAEESWLVARYSNHNWSHHMNVLNGPPDEEVFSLVRRELGTTSTPKWYKIVT</sequence>